<sequence length="75" mass="8730">MVRFEHELGFSILGRPAGEGRLEVEWVIDSLKEKGRNPNAILEIWTPFTKTLEKTIQLEEEWARKSIDYLNTVIS</sequence>
<dbReference type="AlphaFoldDB" id="A0A0F9GEE9"/>
<evidence type="ECO:0008006" key="2">
    <source>
        <dbReference type="Google" id="ProtNLM"/>
    </source>
</evidence>
<protein>
    <recommendedName>
        <fullName evidence="2">Xylose isomerase-like TIM barrel domain-containing protein</fullName>
    </recommendedName>
</protein>
<accession>A0A0F9GEE9</accession>
<reference evidence="1" key="1">
    <citation type="journal article" date="2015" name="Nature">
        <title>Complex archaea that bridge the gap between prokaryotes and eukaryotes.</title>
        <authorList>
            <person name="Spang A."/>
            <person name="Saw J.H."/>
            <person name="Jorgensen S.L."/>
            <person name="Zaremba-Niedzwiedzka K."/>
            <person name="Martijn J."/>
            <person name="Lind A.E."/>
            <person name="van Eijk R."/>
            <person name="Schleper C."/>
            <person name="Guy L."/>
            <person name="Ettema T.J."/>
        </authorList>
    </citation>
    <scope>NUCLEOTIDE SEQUENCE</scope>
</reference>
<proteinExistence type="predicted"/>
<dbReference type="EMBL" id="LAZR01020432">
    <property type="protein sequence ID" value="KKL88901.1"/>
    <property type="molecule type" value="Genomic_DNA"/>
</dbReference>
<evidence type="ECO:0000313" key="1">
    <source>
        <dbReference type="EMBL" id="KKL88901.1"/>
    </source>
</evidence>
<gene>
    <name evidence="1" type="ORF">LCGC14_1920060</name>
</gene>
<comment type="caution">
    <text evidence="1">The sequence shown here is derived from an EMBL/GenBank/DDBJ whole genome shotgun (WGS) entry which is preliminary data.</text>
</comment>
<organism evidence="1">
    <name type="scientific">marine sediment metagenome</name>
    <dbReference type="NCBI Taxonomy" id="412755"/>
    <lineage>
        <taxon>unclassified sequences</taxon>
        <taxon>metagenomes</taxon>
        <taxon>ecological metagenomes</taxon>
    </lineage>
</organism>
<name>A0A0F9GEE9_9ZZZZ</name>